<reference evidence="4 5" key="1">
    <citation type="journal article" date="2017" name="Genome Announc.">
        <title>Genome sequence of the saprophytic ascomycete Epicoccum nigrum ICMP 19927 strain isolated from New Zealand.</title>
        <authorList>
            <person name="Fokin M."/>
            <person name="Fleetwood D."/>
            <person name="Weir B.S."/>
            <person name="Villas-Boas S.G."/>
        </authorList>
    </citation>
    <scope>NUCLEOTIDE SEQUENCE [LARGE SCALE GENOMIC DNA]</scope>
    <source>
        <strain evidence="4 5">ICMP 19927</strain>
    </source>
</reference>
<dbReference type="Proteomes" id="UP000193240">
    <property type="component" value="Unassembled WGS sequence"/>
</dbReference>
<accession>A0A1Y2MD64</accession>
<sequence length="441" mass="46338">MPSQITPESIHRKRVRCSLPATLMRAGTSKGLFIHRHHLPADESQWAGPLLAAMGSQDSDARQIDGIGGATSTTSKVAVISPSSRPGIDVDYTFVQVAVGSDAVDFSGNCGNMCSGVGLFAAQEGLARLQEGERSVDVRIFNTNTSRVIVDTVAVSEDGIPLEDGDYSIPGVKGTGSEIKVAFVDPAGSMTDKLFPTGRRTETLTVKERSGTCFSVKATLIDAANPFVLVDAATLPPYLMPAKKDSPGYLEHMESIRRVGAVMMGLARNTEEAAKVRGTPKLALLSSVPADKAPKDDTLAVQVLAFSMGKPHPSLQLTGAACLASAVCVDGTIAHRIASSDVNSSKIADALARTSARETSPQVAADTDSPANSATPSESSTSTPPSEILASEPRNVRIFHSSGAIDVGVVAASGEDWATVERCVVSRTARRIFDGTVYYYQ</sequence>
<dbReference type="OMA" id="MQRIPCV"/>
<dbReference type="SUPFAM" id="SSF54506">
    <property type="entry name" value="Diaminopimelate epimerase-like"/>
    <property type="match status" value="2"/>
</dbReference>
<dbReference type="PANTHER" id="PTHR43709:SF2">
    <property type="entry name" value="DUF453 DOMAIN PROTEIN (AFU_ORTHOLOGUE AFUA_6G00360)"/>
    <property type="match status" value="1"/>
</dbReference>
<dbReference type="InParanoid" id="A0A1Y2MD64"/>
<protein>
    <recommendedName>
        <fullName evidence="6">PrpF protein</fullName>
    </recommendedName>
</protein>
<dbReference type="STRING" id="105696.A0A1Y2MD64"/>
<evidence type="ECO:0008006" key="6">
    <source>
        <dbReference type="Google" id="ProtNLM"/>
    </source>
</evidence>
<evidence type="ECO:0000313" key="5">
    <source>
        <dbReference type="Proteomes" id="UP000193240"/>
    </source>
</evidence>
<name>A0A1Y2MD64_EPING</name>
<dbReference type="PANTHER" id="PTHR43709">
    <property type="entry name" value="ACONITATE ISOMERASE-RELATED"/>
    <property type="match status" value="1"/>
</dbReference>
<organism evidence="4 5">
    <name type="scientific">Epicoccum nigrum</name>
    <name type="common">Soil fungus</name>
    <name type="synonym">Epicoccum purpurascens</name>
    <dbReference type="NCBI Taxonomy" id="105696"/>
    <lineage>
        <taxon>Eukaryota</taxon>
        <taxon>Fungi</taxon>
        <taxon>Dikarya</taxon>
        <taxon>Ascomycota</taxon>
        <taxon>Pezizomycotina</taxon>
        <taxon>Dothideomycetes</taxon>
        <taxon>Pleosporomycetidae</taxon>
        <taxon>Pleosporales</taxon>
        <taxon>Pleosporineae</taxon>
        <taxon>Didymellaceae</taxon>
        <taxon>Epicoccum</taxon>
    </lineage>
</organism>
<keyword evidence="2" id="KW-0413">Isomerase</keyword>
<dbReference type="Pfam" id="PF04303">
    <property type="entry name" value="PrpF"/>
    <property type="match status" value="2"/>
</dbReference>
<feature type="compositionally biased region" description="Low complexity" evidence="3">
    <location>
        <begin position="369"/>
        <end position="387"/>
    </location>
</feature>
<evidence type="ECO:0000256" key="3">
    <source>
        <dbReference type="SAM" id="MobiDB-lite"/>
    </source>
</evidence>
<dbReference type="AlphaFoldDB" id="A0A1Y2MD64"/>
<evidence type="ECO:0000256" key="2">
    <source>
        <dbReference type="ARBA" id="ARBA00023235"/>
    </source>
</evidence>
<gene>
    <name evidence="4" type="ORF">B5807_00080</name>
</gene>
<feature type="region of interest" description="Disordered" evidence="3">
    <location>
        <begin position="353"/>
        <end position="389"/>
    </location>
</feature>
<comment type="similarity">
    <text evidence="1">Belongs to the PrpF family.</text>
</comment>
<proteinExistence type="inferred from homology"/>
<dbReference type="InterPro" id="IPR007400">
    <property type="entry name" value="PrpF-like"/>
</dbReference>
<evidence type="ECO:0000256" key="1">
    <source>
        <dbReference type="ARBA" id="ARBA00007673"/>
    </source>
</evidence>
<dbReference type="GO" id="GO:0016853">
    <property type="term" value="F:isomerase activity"/>
    <property type="evidence" value="ECO:0007669"/>
    <property type="project" value="UniProtKB-KW"/>
</dbReference>
<dbReference type="Gene3D" id="3.10.310.10">
    <property type="entry name" value="Diaminopimelate Epimerase, Chain A, domain 1"/>
    <property type="match status" value="2"/>
</dbReference>
<evidence type="ECO:0000313" key="4">
    <source>
        <dbReference type="EMBL" id="OSS54073.1"/>
    </source>
</evidence>
<dbReference type="EMBL" id="KZ107838">
    <property type="protein sequence ID" value="OSS54073.1"/>
    <property type="molecule type" value="Genomic_DNA"/>
</dbReference>
<keyword evidence="5" id="KW-1185">Reference proteome</keyword>